<dbReference type="Gene3D" id="1.10.287.70">
    <property type="match status" value="1"/>
</dbReference>
<dbReference type="PATRIC" id="fig|55802.8.peg.2609"/>
<dbReference type="Proteomes" id="UP000066042">
    <property type="component" value="Chromosome"/>
</dbReference>
<protein>
    <recommendedName>
        <fullName evidence="2">Potassium channel domain-containing protein</fullName>
    </recommendedName>
</protein>
<keyword evidence="1" id="KW-0472">Membrane</keyword>
<feature type="domain" description="Potassium channel" evidence="2">
    <location>
        <begin position="402"/>
        <end position="481"/>
    </location>
</feature>
<keyword evidence="1" id="KW-1133">Transmembrane helix</keyword>
<proteinExistence type="predicted"/>
<organism evidence="3 4">
    <name type="scientific">Thermococcus barophilus</name>
    <dbReference type="NCBI Taxonomy" id="55802"/>
    <lineage>
        <taxon>Archaea</taxon>
        <taxon>Methanobacteriati</taxon>
        <taxon>Methanobacteriota</taxon>
        <taxon>Thermococci</taxon>
        <taxon>Thermococcales</taxon>
        <taxon>Thermococcaceae</taxon>
        <taxon>Thermococcus</taxon>
    </lineage>
</organism>
<feature type="transmembrane region" description="Helical" evidence="1">
    <location>
        <begin position="399"/>
        <end position="417"/>
    </location>
</feature>
<gene>
    <name evidence="3" type="ORF">TBCH5v1_2622</name>
</gene>
<keyword evidence="1" id="KW-0812">Transmembrane</keyword>
<accession>A0A0S1XFE2</accession>
<feature type="transmembrane region" description="Helical" evidence="1">
    <location>
        <begin position="453"/>
        <end position="478"/>
    </location>
</feature>
<evidence type="ECO:0000256" key="1">
    <source>
        <dbReference type="SAM" id="Phobius"/>
    </source>
</evidence>
<dbReference type="STRING" id="55802.TBCH5v1_2622"/>
<evidence type="ECO:0000313" key="3">
    <source>
        <dbReference type="EMBL" id="ALM76511.1"/>
    </source>
</evidence>
<reference evidence="3 4" key="1">
    <citation type="journal article" date="2016" name="Genome Announc.">
        <title>Complete genome sequence of the hyperthermophilic and piezophilic archaeon Thermococcus barophilus Ch5, capable of growth at the expense of hydrogenogenesis from carbon monoxide and formate.</title>
        <authorList>
            <person name="Oger P."/>
            <person name="Sokolova T.G."/>
            <person name="Kozhevnikova D.A."/>
            <person name="Taranov E.A."/>
            <person name="Vannier P."/>
            <person name="Lee H.S."/>
            <person name="Kwon K.K."/>
            <person name="Kang S.G."/>
            <person name="Lee J.H."/>
            <person name="Bonch-Osmolovskaya E.A."/>
            <person name="Lebedinsky A.V."/>
        </authorList>
    </citation>
    <scope>NUCLEOTIDE SEQUENCE [LARGE SCALE GENOMIC DNA]</scope>
    <source>
        <strain evidence="4">Ch5</strain>
    </source>
</reference>
<dbReference type="InterPro" id="IPR013099">
    <property type="entry name" value="K_chnl_dom"/>
</dbReference>
<sequence length="483" mass="56195">MMCEYVYENGQKCRTKPLKGSNFCSLHIPYEEGELLYGEKIKEIKKKAFLKKIRRGITYFEGVYLYDVRISDLKIEQTIVFKNSKIKTLIVDSSEIGGLTIYGSSIERIIIVKTTLKTLMITRSNIFGFNALEVNFSGSIYLKNSEIRYIMMNSFHYTKGEEKPSEEEYGERSKAYGRVELTNLSGVRRIGINSRYPLLRQILEEHGIKVSDISRKHAKAEILAISGVQFDENPRFKRQVRILLRAFNGQLLMENLEIPGHVQVTQSKIKLPEFVHVRILNNIIFRKVRFYSDTTWNLTVLPNLVAELDVEGFMLLEDCQFNNPYIEEIFYRLARTSWERGGDKDKADEYYYKEMVAKRKQRMTAYRRGKRKIFLIEPYVEWLLADLTCKYGTTWKRPIVIWIITVNIIFPILFYITKSVEGSGVPLKSFLDYVYFSIVTATTLGYGDLHPVGIGRVLASGEAIFGMFMWAVLLTVFARKYMR</sequence>
<dbReference type="AlphaFoldDB" id="A0A0S1XFE2"/>
<dbReference type="EMBL" id="CP013050">
    <property type="protein sequence ID" value="ALM76511.1"/>
    <property type="molecule type" value="Genomic_DNA"/>
</dbReference>
<dbReference type="SUPFAM" id="SSF81324">
    <property type="entry name" value="Voltage-gated potassium channels"/>
    <property type="match status" value="1"/>
</dbReference>
<dbReference type="Pfam" id="PF07885">
    <property type="entry name" value="Ion_trans_2"/>
    <property type="match status" value="1"/>
</dbReference>
<evidence type="ECO:0000313" key="4">
    <source>
        <dbReference type="Proteomes" id="UP000066042"/>
    </source>
</evidence>
<name>A0A0S1XFE2_THEBA</name>
<evidence type="ECO:0000259" key="2">
    <source>
        <dbReference type="Pfam" id="PF07885"/>
    </source>
</evidence>